<evidence type="ECO:0000256" key="8">
    <source>
        <dbReference type="ARBA" id="ARBA00022777"/>
    </source>
</evidence>
<evidence type="ECO:0000259" key="15">
    <source>
        <dbReference type="PROSITE" id="PS50885"/>
    </source>
</evidence>
<dbReference type="SUPFAM" id="SSF55874">
    <property type="entry name" value="ATPase domain of HSP90 chaperone/DNA topoisomerase II/histidine kinase"/>
    <property type="match status" value="1"/>
</dbReference>
<dbReference type="Pfam" id="PF02518">
    <property type="entry name" value="HATPase_c"/>
    <property type="match status" value="1"/>
</dbReference>
<dbReference type="Pfam" id="PF00672">
    <property type="entry name" value="HAMP"/>
    <property type="match status" value="1"/>
</dbReference>
<evidence type="ECO:0000256" key="4">
    <source>
        <dbReference type="ARBA" id="ARBA00022475"/>
    </source>
</evidence>
<dbReference type="EMBL" id="JBHUME010000009">
    <property type="protein sequence ID" value="MFD2613889.1"/>
    <property type="molecule type" value="Genomic_DNA"/>
</dbReference>
<evidence type="ECO:0000256" key="9">
    <source>
        <dbReference type="ARBA" id="ARBA00022989"/>
    </source>
</evidence>
<protein>
    <recommendedName>
        <fullName evidence="3">histidine kinase</fullName>
        <ecNumber evidence="3">2.7.13.3</ecNumber>
    </recommendedName>
</protein>
<evidence type="ECO:0000256" key="5">
    <source>
        <dbReference type="ARBA" id="ARBA00022553"/>
    </source>
</evidence>
<keyword evidence="17" id="KW-1185">Reference proteome</keyword>
<dbReference type="PANTHER" id="PTHR34220:SF7">
    <property type="entry name" value="SENSOR HISTIDINE KINASE YPDA"/>
    <property type="match status" value="1"/>
</dbReference>
<evidence type="ECO:0000256" key="11">
    <source>
        <dbReference type="ARBA" id="ARBA00023136"/>
    </source>
</evidence>
<evidence type="ECO:0000256" key="7">
    <source>
        <dbReference type="ARBA" id="ARBA00022692"/>
    </source>
</evidence>
<feature type="coiled-coil region" evidence="12">
    <location>
        <begin position="371"/>
        <end position="398"/>
    </location>
</feature>
<dbReference type="InterPro" id="IPR050640">
    <property type="entry name" value="Bact_2-comp_sensor_kinase"/>
</dbReference>
<comment type="caution">
    <text evidence="16">The sequence shown here is derived from an EMBL/GenBank/DDBJ whole genome shotgun (WGS) entry which is preliminary data.</text>
</comment>
<dbReference type="SUPFAM" id="SSF158472">
    <property type="entry name" value="HAMP domain-like"/>
    <property type="match status" value="1"/>
</dbReference>
<evidence type="ECO:0000256" key="1">
    <source>
        <dbReference type="ARBA" id="ARBA00000085"/>
    </source>
</evidence>
<dbReference type="Gene3D" id="3.30.565.10">
    <property type="entry name" value="Histidine kinase-like ATPase, C-terminal domain"/>
    <property type="match status" value="1"/>
</dbReference>
<dbReference type="CDD" id="cd06225">
    <property type="entry name" value="HAMP"/>
    <property type="match status" value="1"/>
</dbReference>
<feature type="compositionally biased region" description="Basic and acidic residues" evidence="13">
    <location>
        <begin position="551"/>
        <end position="572"/>
    </location>
</feature>
<dbReference type="InterPro" id="IPR010559">
    <property type="entry name" value="Sig_transdc_His_kin_internal"/>
</dbReference>
<feature type="domain" description="HAMP" evidence="15">
    <location>
        <begin position="324"/>
        <end position="376"/>
    </location>
</feature>
<keyword evidence="10" id="KW-0902">Two-component regulatory system</keyword>
<proteinExistence type="predicted"/>
<evidence type="ECO:0000256" key="10">
    <source>
        <dbReference type="ARBA" id="ARBA00023012"/>
    </source>
</evidence>
<dbReference type="Pfam" id="PF02743">
    <property type="entry name" value="dCache_1"/>
    <property type="match status" value="1"/>
</dbReference>
<accession>A0ABW5PG46</accession>
<evidence type="ECO:0000256" key="2">
    <source>
        <dbReference type="ARBA" id="ARBA00004651"/>
    </source>
</evidence>
<evidence type="ECO:0000256" key="14">
    <source>
        <dbReference type="SAM" id="Phobius"/>
    </source>
</evidence>
<organism evidence="16 17">
    <name type="scientific">Paenibacillus gansuensis</name>
    <dbReference type="NCBI Taxonomy" id="306542"/>
    <lineage>
        <taxon>Bacteria</taxon>
        <taxon>Bacillati</taxon>
        <taxon>Bacillota</taxon>
        <taxon>Bacilli</taxon>
        <taxon>Bacillales</taxon>
        <taxon>Paenibacillaceae</taxon>
        <taxon>Paenibacillus</taxon>
    </lineage>
</organism>
<dbReference type="SMART" id="SM00387">
    <property type="entry name" value="HATPase_c"/>
    <property type="match status" value="1"/>
</dbReference>
<dbReference type="InterPro" id="IPR003594">
    <property type="entry name" value="HATPase_dom"/>
</dbReference>
<evidence type="ECO:0000256" key="12">
    <source>
        <dbReference type="SAM" id="Coils"/>
    </source>
</evidence>
<comment type="subcellular location">
    <subcellularLocation>
        <location evidence="2">Cell membrane</location>
        <topology evidence="2">Multi-pass membrane protein</topology>
    </subcellularLocation>
</comment>
<feature type="transmembrane region" description="Helical" evidence="14">
    <location>
        <begin position="9"/>
        <end position="32"/>
    </location>
</feature>
<dbReference type="PRINTS" id="PR00344">
    <property type="entry name" value="BCTRLSENSOR"/>
</dbReference>
<dbReference type="EC" id="2.7.13.3" evidence="3"/>
<evidence type="ECO:0000313" key="17">
    <source>
        <dbReference type="Proteomes" id="UP001597541"/>
    </source>
</evidence>
<dbReference type="InterPro" id="IPR033479">
    <property type="entry name" value="dCache_1"/>
</dbReference>
<evidence type="ECO:0000256" key="13">
    <source>
        <dbReference type="SAM" id="MobiDB-lite"/>
    </source>
</evidence>
<dbReference type="SMART" id="SM00304">
    <property type="entry name" value="HAMP"/>
    <property type="match status" value="1"/>
</dbReference>
<keyword evidence="8 16" id="KW-0418">Kinase</keyword>
<keyword evidence="4" id="KW-1003">Cell membrane</keyword>
<dbReference type="Proteomes" id="UP001597541">
    <property type="component" value="Unassembled WGS sequence"/>
</dbReference>
<evidence type="ECO:0000256" key="6">
    <source>
        <dbReference type="ARBA" id="ARBA00022679"/>
    </source>
</evidence>
<dbReference type="Pfam" id="PF06580">
    <property type="entry name" value="His_kinase"/>
    <property type="match status" value="1"/>
</dbReference>
<keyword evidence="12" id="KW-0175">Coiled coil</keyword>
<keyword evidence="5" id="KW-0597">Phosphoprotein</keyword>
<keyword evidence="7 14" id="KW-0812">Transmembrane</keyword>
<dbReference type="PROSITE" id="PS50885">
    <property type="entry name" value="HAMP"/>
    <property type="match status" value="1"/>
</dbReference>
<keyword evidence="6 16" id="KW-0808">Transferase</keyword>
<dbReference type="RefSeq" id="WP_377604149.1">
    <property type="nucleotide sequence ID" value="NZ_JBHUME010000009.1"/>
</dbReference>
<name>A0ABW5PG46_9BACL</name>
<dbReference type="Gene3D" id="6.10.340.10">
    <property type="match status" value="1"/>
</dbReference>
<feature type="region of interest" description="Disordered" evidence="13">
    <location>
        <begin position="548"/>
        <end position="572"/>
    </location>
</feature>
<reference evidence="17" key="1">
    <citation type="journal article" date="2019" name="Int. J. Syst. Evol. Microbiol.">
        <title>The Global Catalogue of Microorganisms (GCM) 10K type strain sequencing project: providing services to taxonomists for standard genome sequencing and annotation.</title>
        <authorList>
            <consortium name="The Broad Institute Genomics Platform"/>
            <consortium name="The Broad Institute Genome Sequencing Center for Infectious Disease"/>
            <person name="Wu L."/>
            <person name="Ma J."/>
        </authorList>
    </citation>
    <scope>NUCLEOTIDE SEQUENCE [LARGE SCALE GENOMIC DNA]</scope>
    <source>
        <strain evidence="17">KCTC 3950</strain>
    </source>
</reference>
<keyword evidence="11 14" id="KW-0472">Membrane</keyword>
<evidence type="ECO:0000256" key="3">
    <source>
        <dbReference type="ARBA" id="ARBA00012438"/>
    </source>
</evidence>
<keyword evidence="9 14" id="KW-1133">Transmembrane helix</keyword>
<sequence>MNMRLRTKLFAAFVTLIVVPLFLLGITAYYFLSDLTEQKYSRQAELTLRALSQSVQFVFSEMNKVTDSTIASTAVQEVLNDHASETDLTETNYLQLNETQKNFRELLVNHPSVSYALMYSLEGDRIYKIYSKENFRALPFGEFKKQLLYQTVLSRNGLPKWVGPYESPSLTGTEPVFTQLRVVKDIDSLDNKGILLVQIKNSGLKSLFRYFSFNQEIYETRFFIVNDDGLILFDSSDLIHGKHMKDYLGGELPTGQPYRSERLSFAGEDSVVSTISLQEESWHLVSVASWSSLSREITQYSQWVIVIISLSLLSALVFILFFVNRIAKHIIRIVRFMGRVESGEMNIRVPERGTDELRLLSKGFNSLIGRVQELLGQVKREQERKNKAEMRVLQAQIKPHFLFNTLESINALAMQNDGRKVSQMVLRLASILRISILGKEEISLRQEVEHLKSYLEIQKYRFADVFEYELDIPDELLSVSIQKLTLQPLVENCIQHGFEGLERKGIITVRAKASGQRLLLTVEDNGIGIPNDILAKFQYMAEGQEDFEEEQGLHAERRKEEQGLNADRRKEEQGLNAERRGLGLRSVADRIRIQYGPDYGLWICSLAGEGTTIRCVLPLSGEQDRRL</sequence>
<gene>
    <name evidence="16" type="ORF">ACFSUF_15840</name>
</gene>
<dbReference type="GO" id="GO:0004673">
    <property type="term" value="F:protein histidine kinase activity"/>
    <property type="evidence" value="ECO:0007669"/>
    <property type="project" value="UniProtKB-EC"/>
</dbReference>
<feature type="transmembrane region" description="Helical" evidence="14">
    <location>
        <begin position="303"/>
        <end position="323"/>
    </location>
</feature>
<evidence type="ECO:0000313" key="16">
    <source>
        <dbReference type="EMBL" id="MFD2613889.1"/>
    </source>
</evidence>
<dbReference type="PANTHER" id="PTHR34220">
    <property type="entry name" value="SENSOR HISTIDINE KINASE YPDA"/>
    <property type="match status" value="1"/>
</dbReference>
<dbReference type="InterPro" id="IPR003660">
    <property type="entry name" value="HAMP_dom"/>
</dbReference>
<dbReference type="InterPro" id="IPR004358">
    <property type="entry name" value="Sig_transdc_His_kin-like_C"/>
</dbReference>
<comment type="catalytic activity">
    <reaction evidence="1">
        <text>ATP + protein L-histidine = ADP + protein N-phospho-L-histidine.</text>
        <dbReference type="EC" id="2.7.13.3"/>
    </reaction>
</comment>
<dbReference type="InterPro" id="IPR036890">
    <property type="entry name" value="HATPase_C_sf"/>
</dbReference>